<comment type="subcellular location">
    <subcellularLocation>
        <location evidence="1 8">Membrane</location>
        <topology evidence="1 8">Multi-pass membrane protein</topology>
    </subcellularLocation>
</comment>
<gene>
    <name evidence="10" type="ORF">RIMI_LOCUS17452514</name>
</gene>
<dbReference type="CDD" id="cd09275">
    <property type="entry name" value="RNase_HI_RT_DIRS1"/>
    <property type="match status" value="1"/>
</dbReference>
<feature type="transmembrane region" description="Helical" evidence="9">
    <location>
        <begin position="541"/>
        <end position="561"/>
    </location>
</feature>
<dbReference type="InterPro" id="IPR036259">
    <property type="entry name" value="MFS_trans_sf"/>
</dbReference>
<feature type="transmembrane region" description="Helical" evidence="9">
    <location>
        <begin position="793"/>
        <end position="816"/>
    </location>
</feature>
<evidence type="ECO:0000256" key="3">
    <source>
        <dbReference type="ARBA" id="ARBA00022692"/>
    </source>
</evidence>
<evidence type="ECO:0008006" key="12">
    <source>
        <dbReference type="Google" id="ProtNLM"/>
    </source>
</evidence>
<evidence type="ECO:0000256" key="1">
    <source>
        <dbReference type="ARBA" id="ARBA00004141"/>
    </source>
</evidence>
<dbReference type="Pfam" id="PF00854">
    <property type="entry name" value="PTR2"/>
    <property type="match status" value="1"/>
</dbReference>
<keyword evidence="4" id="KW-0769">Symport</keyword>
<proteinExistence type="inferred from homology"/>
<evidence type="ECO:0000256" key="8">
    <source>
        <dbReference type="RuleBase" id="RU003755"/>
    </source>
</evidence>
<evidence type="ECO:0000256" key="7">
    <source>
        <dbReference type="ARBA" id="ARBA00023136"/>
    </source>
</evidence>
<keyword evidence="5" id="KW-0653">Protein transport</keyword>
<keyword evidence="7 9" id="KW-0472">Membrane</keyword>
<evidence type="ECO:0000313" key="10">
    <source>
        <dbReference type="EMBL" id="CAJ0960799.1"/>
    </source>
</evidence>
<dbReference type="PROSITE" id="PS01023">
    <property type="entry name" value="PTR2_2"/>
    <property type="match status" value="1"/>
</dbReference>
<name>A0ABN9MAZ8_9NEOB</name>
<dbReference type="SUPFAM" id="SSF56672">
    <property type="entry name" value="DNA/RNA polymerases"/>
    <property type="match status" value="1"/>
</dbReference>
<comment type="caution">
    <text evidence="10">The sequence shown here is derived from an EMBL/GenBank/DDBJ whole genome shotgun (WGS) entry which is preliminary data.</text>
</comment>
<reference evidence="10" key="1">
    <citation type="submission" date="2023-07" db="EMBL/GenBank/DDBJ databases">
        <authorList>
            <person name="Stuckert A."/>
        </authorList>
    </citation>
    <scope>NUCLEOTIDE SEQUENCE</scope>
</reference>
<keyword evidence="3 8" id="KW-0812">Transmembrane</keyword>
<dbReference type="PANTHER" id="PTHR11654">
    <property type="entry name" value="OLIGOPEPTIDE TRANSPORTER-RELATED"/>
    <property type="match status" value="1"/>
</dbReference>
<dbReference type="EMBL" id="CAUEEQ010050949">
    <property type="protein sequence ID" value="CAJ0960799.1"/>
    <property type="molecule type" value="Genomic_DNA"/>
</dbReference>
<keyword evidence="5" id="KW-0571">Peptide transport</keyword>
<feature type="transmembrane region" description="Helical" evidence="9">
    <location>
        <begin position="513"/>
        <end position="535"/>
    </location>
</feature>
<feature type="transmembrane region" description="Helical" evidence="9">
    <location>
        <begin position="762"/>
        <end position="781"/>
    </location>
</feature>
<dbReference type="InterPro" id="IPR000109">
    <property type="entry name" value="POT_fam"/>
</dbReference>
<accession>A0ABN9MAZ8</accession>
<evidence type="ECO:0000313" key="11">
    <source>
        <dbReference type="Proteomes" id="UP001176940"/>
    </source>
</evidence>
<evidence type="ECO:0000256" key="5">
    <source>
        <dbReference type="ARBA" id="ARBA00022856"/>
    </source>
</evidence>
<evidence type="ECO:0000256" key="2">
    <source>
        <dbReference type="ARBA" id="ARBA00005982"/>
    </source>
</evidence>
<dbReference type="InterPro" id="IPR043502">
    <property type="entry name" value="DNA/RNA_pol_sf"/>
</dbReference>
<evidence type="ECO:0000256" key="6">
    <source>
        <dbReference type="ARBA" id="ARBA00022989"/>
    </source>
</evidence>
<sequence length="875" mass="99120">MESIRSTIKLLFPHCFMAVLDLKDAYYHLPIFRQHQQYLRVAVMVKDVIQSLTWWLNQNPLSSGVPWVVKPSKTVFTDASPSGWGAHLENQIVQGLWSPRESDDSSNKELKAVYHALSEFLPQLHGTHTRVFSDNMTAVAYINHQGGTRSEGLMSIANDILAMAEEHLLSLSALHVRGIDNSRADFLSRHTLHQGEWVLNHRIFCMIIKKWGTPEIDLFATRQNRQVKKFASLFRSDNPDIFDALQVPWVFKKAYAFPPVILLPTVIRKIREDRANVILIAPFWPKRPWFSWLRAMSNSDPWILPEDRDLLFQGPFNHPQGHRKGAGITKGTLSRWIRDAICLAYSSKGENPPETVRAHSTWAIASSWAERAEVPIEQISAHDLSTASRSPIRTVLAVHFTPVCLSFRRDHISFVVILRGLYDRKYPTDFYDWLPSHTERRFLLQKINDLDAATILDPGLLQGGRQRDCSSAVLDMVRTSLLLLSESQDRWQHHHEVLIEEVKDRGPEATRRFFNWFYWSINLGAIISLGGIAYIQQNIGFLTGYIIPTVCIGVSFLVFMCGKTVFVTKPADGSTFTDMFRILGYACCRRKPASQRLQSNGSQRQSPSILDMAKASRGGPFSEDKVEDVKALVKIIPVFLALIPYWTVYFQMQTTYVLQSLHLRIPQIFSSENHTFPAAWLTMFDAVLILILIPLKDKVVDPVLKRRGFLPSSLKRIAVGMFFVTCSVLAAGILESKRLAIIINNVTYFAADLPVWWQLPQYLLIGVSEIFASIAGLEFAYSAAPKAMQSAIMGLFFFFSGIGSFVGSGLLVLVSLPSIGWMSSHADLGNINKCHLNYYFFLLAAIQAVTLLIFLIISVKYERQQTRQSRASGKL</sequence>
<feature type="transmembrane region" description="Helical" evidence="9">
    <location>
        <begin position="631"/>
        <end position="652"/>
    </location>
</feature>
<dbReference type="InterPro" id="IPR018456">
    <property type="entry name" value="PTR2_symporter_CS"/>
</dbReference>
<protein>
    <recommendedName>
        <fullName evidence="12">Solute carrier family 15 member 4</fullName>
    </recommendedName>
</protein>
<feature type="transmembrane region" description="Helical" evidence="9">
    <location>
        <begin position="836"/>
        <end position="857"/>
    </location>
</feature>
<dbReference type="SUPFAM" id="SSF103473">
    <property type="entry name" value="MFS general substrate transporter"/>
    <property type="match status" value="1"/>
</dbReference>
<dbReference type="Gene3D" id="1.20.1250.20">
    <property type="entry name" value="MFS general substrate transporter like domains"/>
    <property type="match status" value="1"/>
</dbReference>
<keyword evidence="8" id="KW-0813">Transport</keyword>
<keyword evidence="6 9" id="KW-1133">Transmembrane helix</keyword>
<comment type="similarity">
    <text evidence="2 8">Belongs to the major facilitator superfamily. Proton-dependent oligopeptide transporter (POT/PTR) (TC 2.A.17) family.</text>
</comment>
<feature type="transmembrane region" description="Helical" evidence="9">
    <location>
        <begin position="716"/>
        <end position="734"/>
    </location>
</feature>
<dbReference type="InterPro" id="IPR036397">
    <property type="entry name" value="RNaseH_sf"/>
</dbReference>
<organism evidence="10 11">
    <name type="scientific">Ranitomeya imitator</name>
    <name type="common">mimic poison frog</name>
    <dbReference type="NCBI Taxonomy" id="111125"/>
    <lineage>
        <taxon>Eukaryota</taxon>
        <taxon>Metazoa</taxon>
        <taxon>Chordata</taxon>
        <taxon>Craniata</taxon>
        <taxon>Vertebrata</taxon>
        <taxon>Euteleostomi</taxon>
        <taxon>Amphibia</taxon>
        <taxon>Batrachia</taxon>
        <taxon>Anura</taxon>
        <taxon>Neobatrachia</taxon>
        <taxon>Hyloidea</taxon>
        <taxon>Dendrobatidae</taxon>
        <taxon>Dendrobatinae</taxon>
        <taxon>Ranitomeya</taxon>
    </lineage>
</organism>
<dbReference type="Proteomes" id="UP001176940">
    <property type="component" value="Unassembled WGS sequence"/>
</dbReference>
<evidence type="ECO:0000256" key="4">
    <source>
        <dbReference type="ARBA" id="ARBA00022847"/>
    </source>
</evidence>
<evidence type="ECO:0000256" key="9">
    <source>
        <dbReference type="SAM" id="Phobius"/>
    </source>
</evidence>
<dbReference type="Gene3D" id="3.30.420.10">
    <property type="entry name" value="Ribonuclease H-like superfamily/Ribonuclease H"/>
    <property type="match status" value="1"/>
</dbReference>
<feature type="transmembrane region" description="Helical" evidence="9">
    <location>
        <begin position="678"/>
        <end position="695"/>
    </location>
</feature>
<keyword evidence="11" id="KW-1185">Reference proteome</keyword>